<evidence type="ECO:0000313" key="3">
    <source>
        <dbReference type="Proteomes" id="UP000315082"/>
    </source>
</evidence>
<reference evidence="2 3" key="1">
    <citation type="submission" date="2019-02" db="EMBL/GenBank/DDBJ databases">
        <title>Deep-cultivation of Planctomycetes and their phenomic and genomic characterization uncovers novel biology.</title>
        <authorList>
            <person name="Wiegand S."/>
            <person name="Jogler M."/>
            <person name="Boedeker C."/>
            <person name="Pinto D."/>
            <person name="Vollmers J."/>
            <person name="Rivas-Marin E."/>
            <person name="Kohn T."/>
            <person name="Peeters S.H."/>
            <person name="Heuer A."/>
            <person name="Rast P."/>
            <person name="Oberbeckmann S."/>
            <person name="Bunk B."/>
            <person name="Jeske O."/>
            <person name="Meyerdierks A."/>
            <person name="Storesund J.E."/>
            <person name="Kallscheuer N."/>
            <person name="Luecker S."/>
            <person name="Lage O.M."/>
            <person name="Pohl T."/>
            <person name="Merkel B.J."/>
            <person name="Hornburger P."/>
            <person name="Mueller R.-W."/>
            <person name="Bruemmer F."/>
            <person name="Labrenz M."/>
            <person name="Spormann A.M."/>
            <person name="Op den Camp H."/>
            <person name="Overmann J."/>
            <person name="Amann R."/>
            <person name="Jetten M.S.M."/>
            <person name="Mascher T."/>
            <person name="Medema M.H."/>
            <person name="Devos D.P."/>
            <person name="Kaster A.-K."/>
            <person name="Ovreas L."/>
            <person name="Rohde M."/>
            <person name="Galperin M.Y."/>
            <person name="Jogler C."/>
        </authorList>
    </citation>
    <scope>NUCLEOTIDE SEQUENCE [LARGE SCALE GENOMIC DNA]</scope>
    <source>
        <strain evidence="2 3">Poly24</strain>
    </source>
</reference>
<gene>
    <name evidence="2" type="ORF">Poly24_21970</name>
</gene>
<accession>A0A518JSI3</accession>
<feature type="region of interest" description="Disordered" evidence="1">
    <location>
        <begin position="1"/>
        <end position="21"/>
    </location>
</feature>
<organism evidence="2 3">
    <name type="scientific">Rosistilla carotiformis</name>
    <dbReference type="NCBI Taxonomy" id="2528017"/>
    <lineage>
        <taxon>Bacteria</taxon>
        <taxon>Pseudomonadati</taxon>
        <taxon>Planctomycetota</taxon>
        <taxon>Planctomycetia</taxon>
        <taxon>Pirellulales</taxon>
        <taxon>Pirellulaceae</taxon>
        <taxon>Rosistilla</taxon>
    </lineage>
</organism>
<evidence type="ECO:0000313" key="2">
    <source>
        <dbReference type="EMBL" id="QDV68488.1"/>
    </source>
</evidence>
<dbReference type="Proteomes" id="UP000315082">
    <property type="component" value="Chromosome"/>
</dbReference>
<dbReference type="AlphaFoldDB" id="A0A518JSI3"/>
<keyword evidence="3" id="KW-1185">Reference proteome</keyword>
<evidence type="ECO:0000256" key="1">
    <source>
        <dbReference type="SAM" id="MobiDB-lite"/>
    </source>
</evidence>
<sequence>MPASPERASTRLEEALPESSSYNGGATTKWMVVELAGCSIFQGLGSRGVVKPIGIGREDDCTFKGSRVSSRLT</sequence>
<protein>
    <submittedName>
        <fullName evidence="2">Uncharacterized protein</fullName>
    </submittedName>
</protein>
<dbReference type="EMBL" id="CP036348">
    <property type="protein sequence ID" value="QDV68488.1"/>
    <property type="molecule type" value="Genomic_DNA"/>
</dbReference>
<name>A0A518JSI3_9BACT</name>
<proteinExistence type="predicted"/>
<dbReference type="KEGG" id="rcf:Poly24_21970"/>